<dbReference type="PANTHER" id="PTHR24124">
    <property type="entry name" value="ANKYRIN REPEAT FAMILY A"/>
    <property type="match status" value="1"/>
</dbReference>
<comment type="caution">
    <text evidence="4">The sequence shown here is derived from an EMBL/GenBank/DDBJ whole genome shotgun (WGS) entry which is preliminary data.</text>
</comment>
<dbReference type="Pfam" id="PF13637">
    <property type="entry name" value="Ank_4"/>
    <property type="match status" value="1"/>
</dbReference>
<dbReference type="EMBL" id="JAKCXM010000147">
    <property type="protein sequence ID" value="KAJ0400753.1"/>
    <property type="molecule type" value="Genomic_DNA"/>
</dbReference>
<evidence type="ECO:0000256" key="2">
    <source>
        <dbReference type="ARBA" id="ARBA00023043"/>
    </source>
</evidence>
<dbReference type="InterPro" id="IPR036770">
    <property type="entry name" value="Ankyrin_rpt-contain_sf"/>
</dbReference>
<dbReference type="GO" id="GO:0005634">
    <property type="term" value="C:nucleus"/>
    <property type="evidence" value="ECO:0007669"/>
    <property type="project" value="TreeGrafter"/>
</dbReference>
<evidence type="ECO:0000256" key="3">
    <source>
        <dbReference type="PROSITE-ProRule" id="PRU00023"/>
    </source>
</evidence>
<feature type="repeat" description="ANK" evidence="3">
    <location>
        <begin position="568"/>
        <end position="600"/>
    </location>
</feature>
<feature type="repeat" description="ANK" evidence="3">
    <location>
        <begin position="502"/>
        <end position="534"/>
    </location>
</feature>
<keyword evidence="2 3" id="KW-0040">ANK repeat</keyword>
<dbReference type="SMART" id="SM00248">
    <property type="entry name" value="ANK"/>
    <property type="match status" value="5"/>
</dbReference>
<reference evidence="4" key="1">
    <citation type="submission" date="2021-12" db="EMBL/GenBank/DDBJ databases">
        <title>Prjna785345.</title>
        <authorList>
            <person name="Rujirawat T."/>
            <person name="Krajaejun T."/>
        </authorList>
    </citation>
    <scope>NUCLEOTIDE SEQUENCE</scope>
    <source>
        <strain evidence="4">Pi057C3</strain>
    </source>
</reference>
<feature type="repeat" description="ANK" evidence="3">
    <location>
        <begin position="535"/>
        <end position="567"/>
    </location>
</feature>
<dbReference type="Pfam" id="PF00023">
    <property type="entry name" value="Ank"/>
    <property type="match status" value="1"/>
</dbReference>
<keyword evidence="1" id="KW-0677">Repeat</keyword>
<dbReference type="PANTHER" id="PTHR24124:SF14">
    <property type="entry name" value="CHROMOSOME UNDETERMINED SCAFFOLD_25, WHOLE GENOME SHOTGUN SEQUENCE"/>
    <property type="match status" value="1"/>
</dbReference>
<accession>A0AAD5Q6B7</accession>
<dbReference type="InterPro" id="IPR002110">
    <property type="entry name" value="Ankyrin_rpt"/>
</dbReference>
<dbReference type="SUPFAM" id="SSF48403">
    <property type="entry name" value="Ankyrin repeat"/>
    <property type="match status" value="1"/>
</dbReference>
<evidence type="ECO:0000313" key="5">
    <source>
        <dbReference type="Proteomes" id="UP001209570"/>
    </source>
</evidence>
<dbReference type="Gene3D" id="1.25.40.20">
    <property type="entry name" value="Ankyrin repeat-containing domain"/>
    <property type="match status" value="1"/>
</dbReference>
<gene>
    <name evidence="4" type="ORF">P43SY_005474</name>
</gene>
<evidence type="ECO:0000256" key="1">
    <source>
        <dbReference type="ARBA" id="ARBA00022737"/>
    </source>
</evidence>
<dbReference type="GO" id="GO:0010468">
    <property type="term" value="P:regulation of gene expression"/>
    <property type="evidence" value="ECO:0007669"/>
    <property type="project" value="TreeGrafter"/>
</dbReference>
<protein>
    <submittedName>
        <fullName evidence="4">Uncharacterized protein</fullName>
    </submittedName>
</protein>
<dbReference type="AlphaFoldDB" id="A0AAD5Q6B7"/>
<dbReference type="PRINTS" id="PR01415">
    <property type="entry name" value="ANKYRIN"/>
</dbReference>
<dbReference type="Proteomes" id="UP001209570">
    <property type="component" value="Unassembled WGS sequence"/>
</dbReference>
<evidence type="ECO:0000313" key="4">
    <source>
        <dbReference type="EMBL" id="KAJ0400753.1"/>
    </source>
</evidence>
<sequence length="620" mass="66344">MVQPRSSAPLTAAEYVSGDTRGAHLKLAQRHHQIIAQSFRGRCRVEPERPHPGVVGHLGVSFTTTGTLPIESRITCELPDHGWGIPSTERINAVLHLPRGISASTLKTTWNPTTRTLEFTLADAAIPADTAAVILIAGVTTPEAATAAAEATLTSFEKLVVRDTVPPSVRGGQIIDGPTVATVVKIVPGELGGTKRWQPFNCWPGAVSDATLRFTTHGRIPARGRISIELPPEGWDMPDSPAVFLRTSSVQNVRLDAVWRRDQHTLELSIGRQTLQAGELVVLSMQAVKNPDKETLISADSPTSARVTTLTASGGVIDGPTRIEVARISEIREQDFDVAKAAFDQLDTEKAGSLSADLVPQLLCHTGIVLSTERYDELVIPRLQDALHGEPVDGSSSSSPQTISKPAFLSLFAQIYMPAYKYGQQLRLAAGRGDLDTIRDLLSRGCDPNAKDGSGWSAIHYAADFGQLGALETIIGTITELRSKSSNPSFPPELDCNLRDGCGWTPLMCAAANGHVDIIAKLLPNGADANAASAEGRTALHWAATRGMVHSVELLLDHGASTDAIDRVGWTPLHCAAMHGNHDAEHALVARGANADLRDQLRFTAAQFNAIKPVELLVGR</sequence>
<dbReference type="Pfam" id="PF12796">
    <property type="entry name" value="Ank_2"/>
    <property type="match status" value="1"/>
</dbReference>
<proteinExistence type="predicted"/>
<organism evidence="4 5">
    <name type="scientific">Pythium insidiosum</name>
    <name type="common">Pythiosis disease agent</name>
    <dbReference type="NCBI Taxonomy" id="114742"/>
    <lineage>
        <taxon>Eukaryota</taxon>
        <taxon>Sar</taxon>
        <taxon>Stramenopiles</taxon>
        <taxon>Oomycota</taxon>
        <taxon>Peronosporomycetes</taxon>
        <taxon>Pythiales</taxon>
        <taxon>Pythiaceae</taxon>
        <taxon>Pythium</taxon>
    </lineage>
</organism>
<name>A0AAD5Q6B7_PYTIN</name>
<keyword evidence="5" id="KW-1185">Reference proteome</keyword>
<dbReference type="PROSITE" id="PS50088">
    <property type="entry name" value="ANK_REPEAT"/>
    <property type="match status" value="4"/>
</dbReference>
<feature type="repeat" description="ANK" evidence="3">
    <location>
        <begin position="426"/>
        <end position="453"/>
    </location>
</feature>
<dbReference type="PROSITE" id="PS50297">
    <property type="entry name" value="ANK_REP_REGION"/>
    <property type="match status" value="3"/>
</dbReference>